<protein>
    <submittedName>
        <fullName evidence="3">Uncharacterized protein</fullName>
    </submittedName>
</protein>
<keyword evidence="4" id="KW-1185">Reference proteome</keyword>
<dbReference type="EMBL" id="CP001791">
    <property type="protein sequence ID" value="ADI00027.1"/>
    <property type="molecule type" value="Genomic_DNA"/>
</dbReference>
<dbReference type="OrthoDB" id="2942504at2"/>
<keyword evidence="2" id="KW-0812">Transmembrane</keyword>
<gene>
    <name evidence="3" type="ordered locus">Bsel_2525</name>
</gene>
<evidence type="ECO:0000256" key="2">
    <source>
        <dbReference type="SAM" id="Phobius"/>
    </source>
</evidence>
<dbReference type="STRING" id="439292.Bsel_2525"/>
<sequence>MDIFTVPDPNDPMMGYAYLMTIFVLIAASFTVYKMKKSKKSLPKEEPQAFDMYEDKIESKHESDRNE</sequence>
<feature type="compositionally biased region" description="Basic and acidic residues" evidence="1">
    <location>
        <begin position="42"/>
        <end position="67"/>
    </location>
</feature>
<name>D6XX50_BACIE</name>
<evidence type="ECO:0000256" key="1">
    <source>
        <dbReference type="SAM" id="MobiDB-lite"/>
    </source>
</evidence>
<evidence type="ECO:0000313" key="4">
    <source>
        <dbReference type="Proteomes" id="UP000000271"/>
    </source>
</evidence>
<keyword evidence="2" id="KW-1133">Transmembrane helix</keyword>
<dbReference type="AlphaFoldDB" id="D6XX50"/>
<feature type="transmembrane region" description="Helical" evidence="2">
    <location>
        <begin position="15"/>
        <end position="33"/>
    </location>
</feature>
<feature type="region of interest" description="Disordered" evidence="1">
    <location>
        <begin position="38"/>
        <end position="67"/>
    </location>
</feature>
<organism evidence="3 4">
    <name type="scientific">Bacillus selenitireducens (strain ATCC 700615 / DSM 15326 / MLS10)</name>
    <dbReference type="NCBI Taxonomy" id="439292"/>
    <lineage>
        <taxon>Bacteria</taxon>
        <taxon>Bacillati</taxon>
        <taxon>Bacillota</taxon>
        <taxon>Bacilli</taxon>
        <taxon>Bacillales</taxon>
        <taxon>Bacillaceae</taxon>
        <taxon>Salisediminibacterium</taxon>
    </lineage>
</organism>
<reference evidence="3" key="1">
    <citation type="submission" date="2009-10" db="EMBL/GenBank/DDBJ databases">
        <title>Complete sequence of Bacillus selenitireducens MLS10.</title>
        <authorList>
            <consortium name="US DOE Joint Genome Institute"/>
            <person name="Lucas S."/>
            <person name="Copeland A."/>
            <person name="Lapidus A."/>
            <person name="Glavina del Rio T."/>
            <person name="Dalin E."/>
            <person name="Tice H."/>
            <person name="Bruce D."/>
            <person name="Goodwin L."/>
            <person name="Pitluck S."/>
            <person name="Sims D."/>
            <person name="Brettin T."/>
            <person name="Detter J.C."/>
            <person name="Han C."/>
            <person name="Larimer F."/>
            <person name="Land M."/>
            <person name="Hauser L."/>
            <person name="Kyrpides N."/>
            <person name="Ovchinnikova G."/>
            <person name="Stolz J."/>
        </authorList>
    </citation>
    <scope>NUCLEOTIDE SEQUENCE [LARGE SCALE GENOMIC DNA]</scope>
    <source>
        <strain evidence="3">MLS10</strain>
    </source>
</reference>
<dbReference type="RefSeq" id="WP_013173448.1">
    <property type="nucleotide sequence ID" value="NC_014219.1"/>
</dbReference>
<evidence type="ECO:0000313" key="3">
    <source>
        <dbReference type="EMBL" id="ADI00027.1"/>
    </source>
</evidence>
<dbReference type="KEGG" id="bse:Bsel_2525"/>
<accession>D6XX50</accession>
<dbReference type="HOGENOM" id="CLU_2803484_0_0_9"/>
<keyword evidence="2" id="KW-0472">Membrane</keyword>
<dbReference type="Proteomes" id="UP000000271">
    <property type="component" value="Chromosome"/>
</dbReference>
<proteinExistence type="predicted"/>